<keyword evidence="1" id="KW-0732">Signal</keyword>
<evidence type="ECO:0008006" key="4">
    <source>
        <dbReference type="Google" id="ProtNLM"/>
    </source>
</evidence>
<dbReference type="Gramene" id="Zm00001eb013320_T001">
    <property type="protein sequence ID" value="Zm00001eb013320_P001"/>
    <property type="gene ID" value="Zm00001eb013320"/>
</dbReference>
<dbReference type="AlphaFoldDB" id="A0A804LIH1"/>
<organism evidence="2 3">
    <name type="scientific">Zea mays</name>
    <name type="common">Maize</name>
    <dbReference type="NCBI Taxonomy" id="4577"/>
    <lineage>
        <taxon>Eukaryota</taxon>
        <taxon>Viridiplantae</taxon>
        <taxon>Streptophyta</taxon>
        <taxon>Embryophyta</taxon>
        <taxon>Tracheophyta</taxon>
        <taxon>Spermatophyta</taxon>
        <taxon>Magnoliopsida</taxon>
        <taxon>Liliopsida</taxon>
        <taxon>Poales</taxon>
        <taxon>Poaceae</taxon>
        <taxon>PACMAD clade</taxon>
        <taxon>Panicoideae</taxon>
        <taxon>Andropogonodae</taxon>
        <taxon>Andropogoneae</taxon>
        <taxon>Tripsacinae</taxon>
        <taxon>Zea</taxon>
    </lineage>
</organism>
<feature type="chain" id="PRO_5032567890" description="Secreted protein" evidence="1">
    <location>
        <begin position="31"/>
        <end position="152"/>
    </location>
</feature>
<evidence type="ECO:0000313" key="2">
    <source>
        <dbReference type="EnsemblPlants" id="Zm00001eb013320_P001"/>
    </source>
</evidence>
<sequence>MVAAGLCSFPKLALISQVATFLSLPTASDSACCVLAGMSGRGPADSSWVPPRTPPHWLWTALVSLCSSSVAAPRAPPPHAAMVGVSLIRQRHDFHFALWRAAPAPSMLVVCSSPSVHSPLPSLRVINLVLAAQPILVVKTLARCCRCASRDA</sequence>
<evidence type="ECO:0000256" key="1">
    <source>
        <dbReference type="SAM" id="SignalP"/>
    </source>
</evidence>
<dbReference type="Proteomes" id="UP000007305">
    <property type="component" value="Chromosome 1"/>
</dbReference>
<name>A0A804LIH1_MAIZE</name>
<dbReference type="InParanoid" id="A0A804LIH1"/>
<evidence type="ECO:0000313" key="3">
    <source>
        <dbReference type="Proteomes" id="UP000007305"/>
    </source>
</evidence>
<proteinExistence type="predicted"/>
<reference evidence="2" key="3">
    <citation type="submission" date="2021-05" db="UniProtKB">
        <authorList>
            <consortium name="EnsemblPlants"/>
        </authorList>
    </citation>
    <scope>IDENTIFICATION</scope>
    <source>
        <strain evidence="2">cv. B73</strain>
    </source>
</reference>
<keyword evidence="3" id="KW-1185">Reference proteome</keyword>
<dbReference type="EnsemblPlants" id="Zm00001eb013320_T001">
    <property type="protein sequence ID" value="Zm00001eb013320_P001"/>
    <property type="gene ID" value="Zm00001eb013320"/>
</dbReference>
<reference evidence="2" key="2">
    <citation type="submission" date="2019-07" db="EMBL/GenBank/DDBJ databases">
        <authorList>
            <person name="Seetharam A."/>
            <person name="Woodhouse M."/>
            <person name="Cannon E."/>
        </authorList>
    </citation>
    <scope>NUCLEOTIDE SEQUENCE [LARGE SCALE GENOMIC DNA]</scope>
    <source>
        <strain evidence="2">cv. B73</strain>
    </source>
</reference>
<protein>
    <recommendedName>
        <fullName evidence="4">Secreted protein</fullName>
    </recommendedName>
</protein>
<feature type="signal peptide" evidence="1">
    <location>
        <begin position="1"/>
        <end position="30"/>
    </location>
</feature>
<reference evidence="3" key="1">
    <citation type="submission" date="2015-12" db="EMBL/GenBank/DDBJ databases">
        <title>Update maize B73 reference genome by single molecule sequencing technologies.</title>
        <authorList>
            <consortium name="Maize Genome Sequencing Project"/>
            <person name="Ware D."/>
        </authorList>
    </citation>
    <scope>NUCLEOTIDE SEQUENCE [LARGE SCALE GENOMIC DNA]</scope>
    <source>
        <strain evidence="3">cv. B73</strain>
    </source>
</reference>
<accession>A0A804LIH1</accession>